<dbReference type="PANTHER" id="PTHR43637">
    <property type="entry name" value="UPF0273 PROTEIN TM_0370"/>
    <property type="match status" value="1"/>
</dbReference>
<dbReference type="InterPro" id="IPR010624">
    <property type="entry name" value="KaiC_dom"/>
</dbReference>
<dbReference type="EMBL" id="JWHL01000014">
    <property type="protein sequence ID" value="MBR1369539.1"/>
    <property type="molecule type" value="Genomic_DNA"/>
</dbReference>
<dbReference type="PROSITE" id="PS51146">
    <property type="entry name" value="KAIC"/>
    <property type="match status" value="1"/>
</dbReference>
<evidence type="ECO:0000313" key="4">
    <source>
        <dbReference type="EMBL" id="MBR1369539.1"/>
    </source>
</evidence>
<protein>
    <submittedName>
        <fullName evidence="4">Circadian clock protein KaiC</fullName>
    </submittedName>
</protein>
<evidence type="ECO:0000313" key="5">
    <source>
        <dbReference type="Proteomes" id="UP000730161"/>
    </source>
</evidence>
<dbReference type="Gene3D" id="3.40.50.300">
    <property type="entry name" value="P-loop containing nucleotide triphosphate hydrolases"/>
    <property type="match status" value="1"/>
</dbReference>
<keyword evidence="1" id="KW-0547">Nucleotide-binding</keyword>
<evidence type="ECO:0000256" key="1">
    <source>
        <dbReference type="ARBA" id="ARBA00022741"/>
    </source>
</evidence>
<keyword evidence="2" id="KW-0067">ATP-binding</keyword>
<keyword evidence="5" id="KW-1185">Reference proteome</keyword>
<comment type="caution">
    <text evidence="4">The sequence shown here is derived from an EMBL/GenBank/DDBJ whole genome shotgun (WGS) entry which is preliminary data.</text>
</comment>
<dbReference type="InterPro" id="IPR014774">
    <property type="entry name" value="KaiC-like_dom"/>
</dbReference>
<name>A0A8J7W712_9EURY</name>
<dbReference type="InterPro" id="IPR022420">
    <property type="entry name" value="Circ_KaiC_arc"/>
</dbReference>
<dbReference type="NCBIfam" id="TIGR03880">
    <property type="entry name" value="KaiC_arch_3"/>
    <property type="match status" value="1"/>
</dbReference>
<gene>
    <name evidence="4" type="ORF">RJ53_08590</name>
</gene>
<organism evidence="4 5">
    <name type="scientific">Methanocalculus chunghsingensis</name>
    <dbReference type="NCBI Taxonomy" id="156457"/>
    <lineage>
        <taxon>Archaea</taxon>
        <taxon>Methanobacteriati</taxon>
        <taxon>Methanobacteriota</taxon>
        <taxon>Stenosarchaea group</taxon>
        <taxon>Methanomicrobia</taxon>
        <taxon>Methanomicrobiales</taxon>
        <taxon>Methanocalculaceae</taxon>
        <taxon>Methanocalculus</taxon>
    </lineage>
</organism>
<dbReference type="InterPro" id="IPR027417">
    <property type="entry name" value="P-loop_NTPase"/>
</dbReference>
<proteinExistence type="predicted"/>
<feature type="domain" description="KaiC" evidence="3">
    <location>
        <begin position="1"/>
        <end position="217"/>
    </location>
</feature>
<dbReference type="PANTHER" id="PTHR43637:SF1">
    <property type="entry name" value="UPF0273 PROTEIN TM_0370"/>
    <property type="match status" value="1"/>
</dbReference>
<sequence>MLGGGLIKDSVSSLIGTYGTGKTTFAISFIFEGLLKGETCVFISLDERAEMIMESIRRRGYDIDTYLNKTFFLIKLDPTDFTLAINSIKNDIPALIRETKASRVVIDPISLFEGLLPDEATRRLEMFRFVEMMRDENCTLVLTSETDTQIPYASKYGLVEYLVDCVVLLRYVRASDLSGTHLAVEVVKMRRSQHSREIKPYEIQPDDVIVYSEASVF</sequence>
<accession>A0A8J7W712</accession>
<dbReference type="Pfam" id="PF06745">
    <property type="entry name" value="ATPase"/>
    <property type="match status" value="1"/>
</dbReference>
<dbReference type="SUPFAM" id="SSF52540">
    <property type="entry name" value="P-loop containing nucleoside triphosphate hydrolases"/>
    <property type="match status" value="1"/>
</dbReference>
<evidence type="ECO:0000256" key="2">
    <source>
        <dbReference type="ARBA" id="ARBA00022840"/>
    </source>
</evidence>
<dbReference type="AlphaFoldDB" id="A0A8J7W712"/>
<evidence type="ECO:0000259" key="3">
    <source>
        <dbReference type="PROSITE" id="PS51146"/>
    </source>
</evidence>
<reference evidence="4" key="1">
    <citation type="submission" date="2014-12" db="EMBL/GenBank/DDBJ databases">
        <authorList>
            <person name="Huang H.-H."/>
            <person name="Chen S.-C."/>
            <person name="Lai M.-C."/>
        </authorList>
    </citation>
    <scope>NUCLEOTIDE SEQUENCE</scope>
    <source>
        <strain evidence="4">K1F9705b</strain>
    </source>
</reference>
<dbReference type="Proteomes" id="UP000730161">
    <property type="component" value="Unassembled WGS sequence"/>
</dbReference>
<dbReference type="GO" id="GO:0005524">
    <property type="term" value="F:ATP binding"/>
    <property type="evidence" value="ECO:0007669"/>
    <property type="project" value="UniProtKB-KW"/>
</dbReference>